<evidence type="ECO:0000313" key="3">
    <source>
        <dbReference type="EMBL" id="JAS19102.1"/>
    </source>
</evidence>
<dbReference type="EMBL" id="GEDC01004090">
    <property type="protein sequence ID" value="JAS33208.1"/>
    <property type="molecule type" value="Transcribed_RNA"/>
</dbReference>
<sequence length="707" mass="81514">MIITPEWMQASRSLQGDIFKVIGQRSFDEIDEPHLFDKIIFVLCGLPNQLEYTKEQKALAHKIKTVVQSQFNGKIYLGIIYGLILEKDTKNEYLEIVFKVGNPKRLEDYVFIDKNCRVYHNWNDFLKNNKLPKCIMCWPQNGIYETFNDTVKLDFKPSHACSKMNFFLSFTNTVSTIGNAAGLTITLTSFFTPIGIPLTLTGLGLNVASSVYDTVKGTCELIDKHDHNESLSLTDSSARSEWVSVITSSLNIVTAGSSAILLKASEKGTDVAVSLFKALKILKISSVCVSSLSVVNEIVNVIDKCIRGHLKVQDVKRFLTSCLYLFNAIVSYDMGVRIISEIASYGIATSWVTMRSFSSSVKNKFYKMFYVDKPDQFYGELLTFLLGPKEYVFHLLSTKIKLRFPEISSKMKLFTSNYNDAEKQIKQISQPIEEYITRVIDSVKTWRFEYNPIKIASYMKEENKQIISKPINFVLINKLYFYIRDTAEHFGLNQTEEAIRKKEVTIMRYFEEFNSRSLTTNLNEYYLKLTLYCEQIIFQYKKMKEDYDNDYDIACNNVNFDLISFNRNHGIQTNVQDHFFQKSLHISHSKLKEIESKFKIKIKEENTLGNNFFEELKCGKIAIFYFPGEINSSFSNAECLKFASTFANYQYSDVDTKIKVYNKSVIVVEKVNQDNSSPRVLLYRVDNINIDYNLPPIWIAFIITCLS</sequence>
<dbReference type="Pfam" id="PF16013">
    <property type="entry name" value="DUF4781"/>
    <property type="match status" value="1"/>
</dbReference>
<dbReference type="EMBL" id="GEDC01023609">
    <property type="protein sequence ID" value="JAS13689.1"/>
    <property type="molecule type" value="Transcribed_RNA"/>
</dbReference>
<evidence type="ECO:0000313" key="5">
    <source>
        <dbReference type="EMBL" id="JAS30413.1"/>
    </source>
</evidence>
<protein>
    <recommendedName>
        <fullName evidence="1">DUF4781 domain-containing protein</fullName>
    </recommendedName>
</protein>
<reference evidence="4" key="1">
    <citation type="submission" date="2015-12" db="EMBL/GenBank/DDBJ databases">
        <title>De novo transcriptome assembly of four potential Pierce s Disease insect vectors from Arizona vineyards.</title>
        <authorList>
            <person name="Tassone E.E."/>
        </authorList>
    </citation>
    <scope>NUCLEOTIDE SEQUENCE</scope>
</reference>
<gene>
    <name evidence="2" type="ORF">g.31889</name>
    <name evidence="5" type="ORF">g.31890</name>
    <name evidence="3" type="ORF">g.31891</name>
    <name evidence="6" type="ORF">g.31893</name>
    <name evidence="4" type="ORF">g.31894</name>
</gene>
<proteinExistence type="predicted"/>
<evidence type="ECO:0000313" key="2">
    <source>
        <dbReference type="EMBL" id="JAS13689.1"/>
    </source>
</evidence>
<dbReference type="EMBL" id="GEDC01006885">
    <property type="protein sequence ID" value="JAS30413.1"/>
    <property type="molecule type" value="Transcribed_RNA"/>
</dbReference>
<organism evidence="4">
    <name type="scientific">Clastoptera arizonana</name>
    <name type="common">Arizona spittle bug</name>
    <dbReference type="NCBI Taxonomy" id="38151"/>
    <lineage>
        <taxon>Eukaryota</taxon>
        <taxon>Metazoa</taxon>
        <taxon>Ecdysozoa</taxon>
        <taxon>Arthropoda</taxon>
        <taxon>Hexapoda</taxon>
        <taxon>Insecta</taxon>
        <taxon>Pterygota</taxon>
        <taxon>Neoptera</taxon>
        <taxon>Paraneoptera</taxon>
        <taxon>Hemiptera</taxon>
        <taxon>Auchenorrhyncha</taxon>
        <taxon>Cercopoidea</taxon>
        <taxon>Clastopteridae</taxon>
        <taxon>Clastoptera</taxon>
    </lineage>
</organism>
<feature type="domain" description="DUF4781" evidence="1">
    <location>
        <begin position="110"/>
        <end position="367"/>
    </location>
</feature>
<dbReference type="AlphaFoldDB" id="A0A1B6D3T1"/>
<dbReference type="PANTHER" id="PTHR21115:SF0">
    <property type="entry name" value="GH06117P-RELATED"/>
    <property type="match status" value="1"/>
</dbReference>
<evidence type="ECO:0000313" key="6">
    <source>
        <dbReference type="EMBL" id="JAS33208.1"/>
    </source>
</evidence>
<evidence type="ECO:0000259" key="1">
    <source>
        <dbReference type="Pfam" id="PF16013"/>
    </source>
</evidence>
<accession>A0A1B6D3T1</accession>
<dbReference type="PANTHER" id="PTHR21115">
    <property type="entry name" value="GH06117P-RELATED"/>
    <property type="match status" value="1"/>
</dbReference>
<evidence type="ECO:0000313" key="4">
    <source>
        <dbReference type="EMBL" id="JAS20306.1"/>
    </source>
</evidence>
<dbReference type="InterPro" id="IPR031962">
    <property type="entry name" value="DUF4781"/>
</dbReference>
<dbReference type="EMBL" id="GEDC01016992">
    <property type="protein sequence ID" value="JAS20306.1"/>
    <property type="molecule type" value="Transcribed_RNA"/>
</dbReference>
<dbReference type="EMBL" id="GEDC01018196">
    <property type="protein sequence ID" value="JAS19102.1"/>
    <property type="molecule type" value="Transcribed_RNA"/>
</dbReference>
<name>A0A1B6D3T1_9HEMI</name>